<evidence type="ECO:0000313" key="5">
    <source>
        <dbReference type="Proteomes" id="UP000291933"/>
    </source>
</evidence>
<dbReference type="Proteomes" id="UP000291933">
    <property type="component" value="Unassembled WGS sequence"/>
</dbReference>
<dbReference type="Gene3D" id="3.40.630.30">
    <property type="match status" value="1"/>
</dbReference>
<evidence type="ECO:0000256" key="1">
    <source>
        <dbReference type="ARBA" id="ARBA00022679"/>
    </source>
</evidence>
<evidence type="ECO:0000313" key="4">
    <source>
        <dbReference type="EMBL" id="TBT95853.1"/>
    </source>
</evidence>
<evidence type="ECO:0000259" key="3">
    <source>
        <dbReference type="PROSITE" id="PS51186"/>
    </source>
</evidence>
<evidence type="ECO:0000256" key="2">
    <source>
        <dbReference type="ARBA" id="ARBA00023315"/>
    </source>
</evidence>
<dbReference type="PROSITE" id="PS51186">
    <property type="entry name" value="GNAT"/>
    <property type="match status" value="1"/>
</dbReference>
<feature type="domain" description="N-acetyltransferase" evidence="3">
    <location>
        <begin position="1"/>
        <end position="144"/>
    </location>
</feature>
<organism evidence="4 5">
    <name type="scientific">Propioniciclava tarda</name>
    <dbReference type="NCBI Taxonomy" id="433330"/>
    <lineage>
        <taxon>Bacteria</taxon>
        <taxon>Bacillati</taxon>
        <taxon>Actinomycetota</taxon>
        <taxon>Actinomycetes</taxon>
        <taxon>Propionibacteriales</taxon>
        <taxon>Propionibacteriaceae</taxon>
        <taxon>Propioniciclava</taxon>
    </lineage>
</organism>
<dbReference type="RefSeq" id="WP_131170968.1">
    <property type="nucleotide sequence ID" value="NZ_FXTL01000002.1"/>
</dbReference>
<dbReference type="InterPro" id="IPR000182">
    <property type="entry name" value="GNAT_dom"/>
</dbReference>
<dbReference type="GO" id="GO:0016747">
    <property type="term" value="F:acyltransferase activity, transferring groups other than amino-acyl groups"/>
    <property type="evidence" value="ECO:0007669"/>
    <property type="project" value="InterPro"/>
</dbReference>
<keyword evidence="2" id="KW-0012">Acyltransferase</keyword>
<dbReference type="PANTHER" id="PTHR43877">
    <property type="entry name" value="AMINOALKYLPHOSPHONATE N-ACETYLTRANSFERASE-RELATED-RELATED"/>
    <property type="match status" value="1"/>
</dbReference>
<dbReference type="EMBL" id="SDMR01000002">
    <property type="protein sequence ID" value="TBT95853.1"/>
    <property type="molecule type" value="Genomic_DNA"/>
</dbReference>
<gene>
    <name evidence="4" type="ORF">ET996_02420</name>
</gene>
<dbReference type="AlphaFoldDB" id="A0A4Q9KMU7"/>
<reference evidence="4 5" key="1">
    <citation type="submission" date="2019-01" db="EMBL/GenBank/DDBJ databases">
        <title>Lactibacter flavus gen. nov., sp. nov., a novel bacterium of the family Propionibacteriaceae isolated from raw milk and dairy products.</title>
        <authorList>
            <person name="Huptas C."/>
            <person name="Wenning M."/>
            <person name="Breitenwieser F."/>
            <person name="Doll E."/>
            <person name="Von Neubeck M."/>
            <person name="Busse H.-J."/>
            <person name="Scherer S."/>
        </authorList>
    </citation>
    <scope>NUCLEOTIDE SEQUENCE [LARGE SCALE GENOMIC DNA]</scope>
    <source>
        <strain evidence="4 5">DSM 22130</strain>
    </source>
</reference>
<keyword evidence="1" id="KW-0808">Transferase</keyword>
<accession>A0A4Q9KMU7</accession>
<sequence length="310" mass="33791">MAIWRSIEPGFVDVPFAEYSHRLGAPEPGYERRRYVAIAAGSFVGLGWALLPMNGNLSHAYVSVRVAPEWRRRGFGRAIEAQIRAELPAQRTELHGCVEFFDGHASEGWLVAVARLGYTEVERSVLSALPLPVANDVLDSLAGPTPAGYRVESFQGAVPVAYQAGVGILDGLVNADASTGDAHVEPVPVHPEDYRAQVALLQAAGRDLLTSLALTDDERVVGYTVLQLPSDPRREVYQQGTLVLAEHRGHGLGLALKVANLRALQALDRGDPKVTTGNNDANRWMREINQRLGFQPSGSEVWFRRLVEAS</sequence>
<dbReference type="SUPFAM" id="SSF55729">
    <property type="entry name" value="Acyl-CoA N-acyltransferases (Nat)"/>
    <property type="match status" value="1"/>
</dbReference>
<protein>
    <recommendedName>
        <fullName evidence="3">N-acetyltransferase domain-containing protein</fullName>
    </recommendedName>
</protein>
<comment type="caution">
    <text evidence="4">The sequence shown here is derived from an EMBL/GenBank/DDBJ whole genome shotgun (WGS) entry which is preliminary data.</text>
</comment>
<dbReference type="CDD" id="cd04301">
    <property type="entry name" value="NAT_SF"/>
    <property type="match status" value="1"/>
</dbReference>
<dbReference type="InterPro" id="IPR016181">
    <property type="entry name" value="Acyl_CoA_acyltransferase"/>
</dbReference>
<keyword evidence="5" id="KW-1185">Reference proteome</keyword>
<proteinExistence type="predicted"/>
<name>A0A4Q9KMU7_PROTD</name>
<dbReference type="OrthoDB" id="4119890at2"/>
<dbReference type="InterPro" id="IPR050832">
    <property type="entry name" value="Bact_Acetyltransf"/>
</dbReference>